<evidence type="ECO:0008006" key="4">
    <source>
        <dbReference type="Google" id="ProtNLM"/>
    </source>
</evidence>
<dbReference type="STRING" id="410359.Pcal_0654"/>
<reference evidence="2" key="1">
    <citation type="submission" date="2007-02" db="EMBL/GenBank/DDBJ databases">
        <title>Complete sequence of Pyrobaculum calidifontis JCM 11548.</title>
        <authorList>
            <consortium name="US DOE Joint Genome Institute"/>
            <person name="Copeland A."/>
            <person name="Lucas S."/>
            <person name="Lapidus A."/>
            <person name="Barry K."/>
            <person name="Glavina del Rio T."/>
            <person name="Dalin E."/>
            <person name="Tice H."/>
            <person name="Pitluck S."/>
            <person name="Chain P."/>
            <person name="Malfatti S."/>
            <person name="Shin M."/>
            <person name="Vergez L."/>
            <person name="Schmutz J."/>
            <person name="Larimer F."/>
            <person name="Land M."/>
            <person name="Hauser L."/>
            <person name="Kyrpides N."/>
            <person name="Mikhailova N."/>
            <person name="Cozen A.E."/>
            <person name="Fitz-Gibbon S.T."/>
            <person name="House C.H."/>
            <person name="Saltikov C."/>
            <person name="Lowe T.M."/>
            <person name="Richardson P."/>
        </authorList>
    </citation>
    <scope>NUCLEOTIDE SEQUENCE [LARGE SCALE GENOMIC DNA]</scope>
    <source>
        <strain evidence="2">JCM 11548</strain>
    </source>
</reference>
<gene>
    <name evidence="2" type="ordered locus">Pcal_0654</name>
</gene>
<protein>
    <recommendedName>
        <fullName evidence="4">S-layer domain-like protein</fullName>
    </recommendedName>
</protein>
<feature type="transmembrane region" description="Helical" evidence="1">
    <location>
        <begin position="670"/>
        <end position="692"/>
    </location>
</feature>
<evidence type="ECO:0000256" key="1">
    <source>
        <dbReference type="SAM" id="Phobius"/>
    </source>
</evidence>
<keyword evidence="3" id="KW-1185">Reference proteome</keyword>
<evidence type="ECO:0000313" key="2">
    <source>
        <dbReference type="EMBL" id="ABO08080.1"/>
    </source>
</evidence>
<accession>A3MTW3</accession>
<dbReference type="Proteomes" id="UP000001431">
    <property type="component" value="Chromosome"/>
</dbReference>
<dbReference type="PANTHER" id="PTHR35902">
    <property type="entry name" value="S-LAYER DOMAIN-LIKE PROTEIN-RELATED"/>
    <property type="match status" value="1"/>
</dbReference>
<dbReference type="PANTHER" id="PTHR35902:SF6">
    <property type="entry name" value="CONSERVED WITHIN P. AEROPHILUM"/>
    <property type="match status" value="1"/>
</dbReference>
<keyword evidence="1" id="KW-1133">Transmembrane helix</keyword>
<dbReference type="OrthoDB" id="28532at2157"/>
<dbReference type="eggNOG" id="arCOG02090">
    <property type="taxonomic scope" value="Archaea"/>
</dbReference>
<name>A3MTW3_PYRCJ</name>
<dbReference type="EMBL" id="CP000561">
    <property type="protein sequence ID" value="ABO08080.1"/>
    <property type="molecule type" value="Genomic_DNA"/>
</dbReference>
<dbReference type="KEGG" id="pcl:Pcal_0654"/>
<sequence>MKKWLILAALLAALAYSQAVVFTPKVDYLFLGAQWVQVPKFPGDVGVISLSFYLADQYVDVSISLSPQCPYLTALGSAQMPTAGPGVVTATLKVMATALNATCPTNVYLKATYKASGSTLTNGIEKLEYVSVYIPPYPTAQVYAEGAAYVGLPSTVKLVVVSPYLLTGAVSVQGQGARVVAPTGPVVVNSTRAEIPATLIADSYTAALAVVINSRDWLGNPVTLTYTVPISAAPPPPAVVSISPTMLSANKYNAVNITVALPIRANGTATATVAGGIMPQSAVTFPIVNGVGKATVSVYPTASVVTFNVVATYQAAGVARTEQVAASAAVQQTFGGLSRLQVAPSKLIAGIANNVTLVVQAPGPFNVSVTVTGAASDKPSPYYFGGVDKATANLLLTPLSTQPVSLTVYVYHSAGVDQYVVNLPVVSSSIFTVLPTPSVVKSGGNRTVTITVINSGDVAIQKAVVAVSPASPSVVASTYTYQLGRLAPLDSAQLPISFIVPATFSGAIAFTYTITYTTELGTSATTQGTFYIQALQTPAVNITTVNVVPATPEPRRTFYVSITIVNKGFSPVSNLQVEARAPPGIRPITSPIYFVGILDTQQTTNVPFSFNATRPGTYEIDFTISYTDQYGNIYTIPYKVTVTVSNSTTRFFPGGTAPPGARQQQQQQSLPLATIAVAIVAVVAVAAGLVVYRRRHRKTQQ</sequence>
<dbReference type="AlphaFoldDB" id="A3MTW3"/>
<dbReference type="HOGENOM" id="CLU_392151_0_0_2"/>
<dbReference type="InterPro" id="IPR013783">
    <property type="entry name" value="Ig-like_fold"/>
</dbReference>
<keyword evidence="1" id="KW-0812">Transmembrane</keyword>
<evidence type="ECO:0000313" key="3">
    <source>
        <dbReference type="Proteomes" id="UP000001431"/>
    </source>
</evidence>
<proteinExistence type="predicted"/>
<dbReference type="Gene3D" id="2.60.40.10">
    <property type="entry name" value="Immunoglobulins"/>
    <property type="match status" value="1"/>
</dbReference>
<keyword evidence="1" id="KW-0472">Membrane</keyword>
<dbReference type="GeneID" id="4908718"/>
<organism evidence="2 3">
    <name type="scientific">Pyrobaculum calidifontis (strain DSM 21063 / JCM 11548 / VA1)</name>
    <dbReference type="NCBI Taxonomy" id="410359"/>
    <lineage>
        <taxon>Archaea</taxon>
        <taxon>Thermoproteota</taxon>
        <taxon>Thermoprotei</taxon>
        <taxon>Thermoproteales</taxon>
        <taxon>Thermoproteaceae</taxon>
        <taxon>Pyrobaculum</taxon>
    </lineage>
</organism>
<dbReference type="RefSeq" id="WP_011849338.1">
    <property type="nucleotide sequence ID" value="NC_009073.1"/>
</dbReference>